<keyword evidence="4 11" id="KW-0812">Transmembrane</keyword>
<evidence type="ECO:0000256" key="2">
    <source>
        <dbReference type="ARBA" id="ARBA00022475"/>
    </source>
</evidence>
<dbReference type="InterPro" id="IPR003820">
    <property type="entry name" value="KdpC"/>
</dbReference>
<dbReference type="NCBIfam" id="TIGR00681">
    <property type="entry name" value="kdpC"/>
    <property type="match status" value="1"/>
</dbReference>
<evidence type="ECO:0000313" key="13">
    <source>
        <dbReference type="Proteomes" id="UP000076400"/>
    </source>
</evidence>
<dbReference type="PANTHER" id="PTHR30042:SF2">
    <property type="entry name" value="POTASSIUM-TRANSPORTING ATPASE KDPC SUBUNIT"/>
    <property type="match status" value="1"/>
</dbReference>
<dbReference type="EMBL" id="LPXN01000095">
    <property type="protein sequence ID" value="KZD09727.1"/>
    <property type="molecule type" value="Genomic_DNA"/>
</dbReference>
<evidence type="ECO:0000256" key="3">
    <source>
        <dbReference type="ARBA" id="ARBA00022538"/>
    </source>
</evidence>
<keyword evidence="6 11" id="KW-0067">ATP-binding</keyword>
<keyword evidence="7 11" id="KW-0630">Potassium</keyword>
<dbReference type="RefSeq" id="WP_067554499.1">
    <property type="nucleotide sequence ID" value="NZ_LPXN01000095.1"/>
</dbReference>
<gene>
    <name evidence="11" type="primary">kdpC</name>
    <name evidence="12" type="ORF">AUP43_06665</name>
</gene>
<evidence type="ECO:0000256" key="11">
    <source>
        <dbReference type="HAMAP-Rule" id="MF_00276"/>
    </source>
</evidence>
<dbReference type="NCBIfam" id="NF001454">
    <property type="entry name" value="PRK00315.1"/>
    <property type="match status" value="1"/>
</dbReference>
<evidence type="ECO:0000256" key="8">
    <source>
        <dbReference type="ARBA" id="ARBA00022989"/>
    </source>
</evidence>
<dbReference type="GO" id="GO:0005886">
    <property type="term" value="C:plasma membrane"/>
    <property type="evidence" value="ECO:0007669"/>
    <property type="project" value="UniProtKB-SubCell"/>
</dbReference>
<dbReference type="AlphaFoldDB" id="A0A154W877"/>
<comment type="subcellular location">
    <subcellularLocation>
        <location evidence="11">Cell membrane</location>
        <topology evidence="11">Single-pass membrane protein</topology>
    </subcellularLocation>
</comment>
<evidence type="ECO:0000256" key="6">
    <source>
        <dbReference type="ARBA" id="ARBA00022840"/>
    </source>
</evidence>
<dbReference type="STRING" id="580166.AUP43_06665"/>
<comment type="similarity">
    <text evidence="11">Belongs to the KdpC family.</text>
</comment>
<organism evidence="12 13">
    <name type="scientific">Oceanibaculum pacificum</name>
    <dbReference type="NCBI Taxonomy" id="580166"/>
    <lineage>
        <taxon>Bacteria</taxon>
        <taxon>Pseudomonadati</taxon>
        <taxon>Pseudomonadota</taxon>
        <taxon>Alphaproteobacteria</taxon>
        <taxon>Rhodospirillales</taxon>
        <taxon>Oceanibaculaceae</taxon>
        <taxon>Oceanibaculum</taxon>
    </lineage>
</organism>
<sequence>MSNLIRPALVLTFVMTLLTGLAYPLAMTGLAQAVFPAQAAGSLIDREGTVIGSSLIAQGFSEPGYFHPRPSLAGEGYDAALSGASNLGVTSGALIEAVGARVAAAGIEGAVPVDLVTASGSGLDPHVSPAAARAQIPRVAQARGLPEQTVRALVQSRTEQRILGFIGEPRVNVLLLNLALDQTKP</sequence>
<evidence type="ECO:0000256" key="10">
    <source>
        <dbReference type="ARBA" id="ARBA00023136"/>
    </source>
</evidence>
<comment type="subunit">
    <text evidence="11">The system is composed of three essential subunits: KdpA, KdpB and KdpC.</text>
</comment>
<keyword evidence="2 11" id="KW-1003">Cell membrane</keyword>
<evidence type="ECO:0000256" key="4">
    <source>
        <dbReference type="ARBA" id="ARBA00022692"/>
    </source>
</evidence>
<dbReference type="Pfam" id="PF02669">
    <property type="entry name" value="KdpC"/>
    <property type="match status" value="1"/>
</dbReference>
<keyword evidence="5 11" id="KW-0547">Nucleotide-binding</keyword>
<evidence type="ECO:0000256" key="9">
    <source>
        <dbReference type="ARBA" id="ARBA00023065"/>
    </source>
</evidence>
<dbReference type="GO" id="GO:0008556">
    <property type="term" value="F:P-type potassium transmembrane transporter activity"/>
    <property type="evidence" value="ECO:0007669"/>
    <property type="project" value="InterPro"/>
</dbReference>
<dbReference type="HAMAP" id="MF_00276">
    <property type="entry name" value="KdpC"/>
    <property type="match status" value="1"/>
</dbReference>
<keyword evidence="8 11" id="KW-1133">Transmembrane helix</keyword>
<proteinExistence type="inferred from homology"/>
<comment type="caution">
    <text evidence="12">The sequence shown here is derived from an EMBL/GenBank/DDBJ whole genome shotgun (WGS) entry which is preliminary data.</text>
</comment>
<dbReference type="PIRSF" id="PIRSF001296">
    <property type="entry name" value="K_ATPase_KdpC"/>
    <property type="match status" value="1"/>
</dbReference>
<protein>
    <recommendedName>
        <fullName evidence="11">Potassium-transporting ATPase KdpC subunit</fullName>
    </recommendedName>
    <alternativeName>
        <fullName evidence="11">ATP phosphohydrolase [potassium-transporting] C chain</fullName>
    </alternativeName>
    <alternativeName>
        <fullName evidence="11">Potassium-binding and translocating subunit C</fullName>
    </alternativeName>
    <alternativeName>
        <fullName evidence="11">Potassium-translocating ATPase C chain</fullName>
    </alternativeName>
</protein>
<evidence type="ECO:0000256" key="1">
    <source>
        <dbReference type="ARBA" id="ARBA00022448"/>
    </source>
</evidence>
<keyword evidence="10 11" id="KW-0472">Membrane</keyword>
<reference evidence="12 13" key="1">
    <citation type="submission" date="2015-12" db="EMBL/GenBank/DDBJ databases">
        <title>Genome sequence of Oceanibaculum pacificum MCCC 1A02656.</title>
        <authorList>
            <person name="Lu L."/>
            <person name="Lai Q."/>
            <person name="Shao Z."/>
            <person name="Qian P."/>
        </authorList>
    </citation>
    <scope>NUCLEOTIDE SEQUENCE [LARGE SCALE GENOMIC DNA]</scope>
    <source>
        <strain evidence="12 13">MCCC 1A02656</strain>
    </source>
</reference>
<dbReference type="GO" id="GO:0005524">
    <property type="term" value="F:ATP binding"/>
    <property type="evidence" value="ECO:0007669"/>
    <property type="project" value="UniProtKB-UniRule"/>
</dbReference>
<comment type="function">
    <text evidence="11">Part of the high-affinity ATP-driven potassium transport (or Kdp) system, which catalyzes the hydrolysis of ATP coupled with the electrogenic transport of potassium into the cytoplasm. This subunit acts as a catalytic chaperone that increases the ATP-binding affinity of the ATP-hydrolyzing subunit KdpB by the formation of a transient KdpB/KdpC/ATP ternary complex.</text>
</comment>
<evidence type="ECO:0000256" key="7">
    <source>
        <dbReference type="ARBA" id="ARBA00022958"/>
    </source>
</evidence>
<dbReference type="PANTHER" id="PTHR30042">
    <property type="entry name" value="POTASSIUM-TRANSPORTING ATPASE C CHAIN"/>
    <property type="match status" value="1"/>
</dbReference>
<evidence type="ECO:0000313" key="12">
    <source>
        <dbReference type="EMBL" id="KZD09727.1"/>
    </source>
</evidence>
<keyword evidence="3 11" id="KW-0633">Potassium transport</keyword>
<keyword evidence="1 11" id="KW-0813">Transport</keyword>
<dbReference type="OrthoDB" id="9788285at2"/>
<keyword evidence="9 11" id="KW-0406">Ion transport</keyword>
<dbReference type="Proteomes" id="UP000076400">
    <property type="component" value="Unassembled WGS sequence"/>
</dbReference>
<name>A0A154W877_9PROT</name>
<keyword evidence="13" id="KW-1185">Reference proteome</keyword>
<accession>A0A154W877</accession>
<evidence type="ECO:0000256" key="5">
    <source>
        <dbReference type="ARBA" id="ARBA00022741"/>
    </source>
</evidence>